<dbReference type="EMBL" id="KE145367">
    <property type="protein sequence ID" value="EPE29682.1"/>
    <property type="molecule type" value="Genomic_DNA"/>
</dbReference>
<dbReference type="InterPro" id="IPR043151">
    <property type="entry name" value="BAH_sf"/>
</dbReference>
<protein>
    <recommendedName>
        <fullName evidence="2">BAH domain-containing protein</fullName>
    </recommendedName>
</protein>
<evidence type="ECO:0000256" key="1">
    <source>
        <dbReference type="SAM" id="MobiDB-lite"/>
    </source>
</evidence>
<evidence type="ECO:0000259" key="2">
    <source>
        <dbReference type="PROSITE" id="PS51038"/>
    </source>
</evidence>
<reference evidence="3 4" key="1">
    <citation type="journal article" date="2013" name="BMC Genomics">
        <title>Genomics-driven discovery of the pneumocandin biosynthetic gene cluster in the fungus Glarea lozoyensis.</title>
        <authorList>
            <person name="Chen L."/>
            <person name="Yue Q."/>
            <person name="Zhang X."/>
            <person name="Xiang M."/>
            <person name="Wang C."/>
            <person name="Li S."/>
            <person name="Che Y."/>
            <person name="Ortiz-Lopez F.J."/>
            <person name="Bills G.F."/>
            <person name="Liu X."/>
            <person name="An Z."/>
        </authorList>
    </citation>
    <scope>NUCLEOTIDE SEQUENCE [LARGE SCALE GENOMIC DNA]</scope>
    <source>
        <strain evidence="4">ATCC 20868 / MF5171</strain>
    </source>
</reference>
<evidence type="ECO:0000313" key="3">
    <source>
        <dbReference type="EMBL" id="EPE29682.1"/>
    </source>
</evidence>
<dbReference type="CDD" id="cd15489">
    <property type="entry name" value="PHD_SF"/>
    <property type="match status" value="1"/>
</dbReference>
<gene>
    <name evidence="3" type="ORF">GLAREA_00842</name>
</gene>
<accession>S3CTE6</accession>
<feature type="compositionally biased region" description="Low complexity" evidence="1">
    <location>
        <begin position="41"/>
        <end position="53"/>
    </location>
</feature>
<evidence type="ECO:0000313" key="4">
    <source>
        <dbReference type="Proteomes" id="UP000016922"/>
    </source>
</evidence>
<dbReference type="Gene3D" id="2.30.30.490">
    <property type="match status" value="1"/>
</dbReference>
<keyword evidence="4" id="KW-1185">Reference proteome</keyword>
<dbReference type="STRING" id="1116229.S3CTE6"/>
<feature type="compositionally biased region" description="Basic and acidic residues" evidence="1">
    <location>
        <begin position="25"/>
        <end position="36"/>
    </location>
</feature>
<dbReference type="PANTHER" id="PTHR46364">
    <property type="entry name" value="OS08G0421900 PROTEIN"/>
    <property type="match status" value="1"/>
</dbReference>
<dbReference type="Proteomes" id="UP000016922">
    <property type="component" value="Unassembled WGS sequence"/>
</dbReference>
<proteinExistence type="predicted"/>
<organism evidence="3 4">
    <name type="scientific">Glarea lozoyensis (strain ATCC 20868 / MF5171)</name>
    <dbReference type="NCBI Taxonomy" id="1116229"/>
    <lineage>
        <taxon>Eukaryota</taxon>
        <taxon>Fungi</taxon>
        <taxon>Dikarya</taxon>
        <taxon>Ascomycota</taxon>
        <taxon>Pezizomycotina</taxon>
        <taxon>Leotiomycetes</taxon>
        <taxon>Helotiales</taxon>
        <taxon>Helotiaceae</taxon>
        <taxon>Glarea</taxon>
    </lineage>
</organism>
<dbReference type="GO" id="GO:0003682">
    <property type="term" value="F:chromatin binding"/>
    <property type="evidence" value="ECO:0007669"/>
    <property type="project" value="InterPro"/>
</dbReference>
<name>S3CTE6_GLAL2</name>
<dbReference type="SUPFAM" id="SSF57903">
    <property type="entry name" value="FYVE/PHD zinc finger"/>
    <property type="match status" value="1"/>
</dbReference>
<dbReference type="eggNOG" id="ENOG502S1KY">
    <property type="taxonomic scope" value="Eukaryota"/>
</dbReference>
<dbReference type="PROSITE" id="PS51038">
    <property type="entry name" value="BAH"/>
    <property type="match status" value="1"/>
</dbReference>
<dbReference type="HOGENOM" id="CLU_028410_1_0_1"/>
<dbReference type="OrthoDB" id="10259622at2759"/>
<feature type="domain" description="BAH" evidence="2">
    <location>
        <begin position="128"/>
        <end position="265"/>
    </location>
</feature>
<dbReference type="RefSeq" id="XP_008083791.1">
    <property type="nucleotide sequence ID" value="XM_008085600.1"/>
</dbReference>
<feature type="region of interest" description="Disordered" evidence="1">
    <location>
        <begin position="23"/>
        <end position="53"/>
    </location>
</feature>
<dbReference type="InterPro" id="IPR011011">
    <property type="entry name" value="Znf_FYVE_PHD"/>
</dbReference>
<dbReference type="OMA" id="NVKQWIE"/>
<dbReference type="InterPro" id="IPR001025">
    <property type="entry name" value="BAH_dom"/>
</dbReference>
<dbReference type="GeneID" id="19459900"/>
<sequence>MAKVKKQSPAAVSLKRIKDEMEDVDYAKDSSEERPLKRGKSSTSATSISRSATPTIPEGHVAFNVQYPDLTKLGEKGKEVLKHAEFLVSPFVAKRVNKKGELDTYYMVEPSSEWESMRKYTNFVIVGDTYGNDCFVYVRSTTTPAENDTQEPSMKNFWIARVLQVRAKDASHVYALVAWMYWPDELPKPKKPSADQVNKAGGKRTYHGAYELVASNYLEVVDVLSFAGKADVQQWDEDEDGDQIRSQLYWRQTFSRETHALSPIREHCICKGHYNPDVPMYICDNAECKIWLHKQCLIDHTLTKEFEKINLASGSTSNSKGRSTKTKPYAGVLSGSIDEVGENNTPMITMRDLRQNRKSVHQQRICCPRCDTELD</sequence>
<dbReference type="CDD" id="cd04370">
    <property type="entry name" value="BAH"/>
    <property type="match status" value="1"/>
</dbReference>
<dbReference type="AlphaFoldDB" id="S3CTE6"/>
<dbReference type="KEGG" id="glz:GLAREA_00842"/>